<dbReference type="PaxDb" id="39947-A0A0P0YA89"/>
<name>A0A0P0YA89_ORYSJ</name>
<dbReference type="Gramene" id="Os12t0480300-01">
    <property type="protein sequence ID" value="Os12t0480300-01"/>
    <property type="gene ID" value="Os12g0480300"/>
</dbReference>
<evidence type="ECO:0000313" key="3">
    <source>
        <dbReference type="Proteomes" id="UP000059680"/>
    </source>
</evidence>
<sequence length="98" mass="11296">MLHSIILKKRPQSMFVHQHHTPRRRNGRAAIAHAHTARQCSSRFFFIHFFIKIFTKIIFLFQKFTNLIACRPLGGRFLKIALPVGGKGPKCKFSSTTC</sequence>
<organism evidence="2 3">
    <name type="scientific">Oryza sativa subsp. japonica</name>
    <name type="common">Rice</name>
    <dbReference type="NCBI Taxonomy" id="39947"/>
    <lineage>
        <taxon>Eukaryota</taxon>
        <taxon>Viridiplantae</taxon>
        <taxon>Streptophyta</taxon>
        <taxon>Embryophyta</taxon>
        <taxon>Tracheophyta</taxon>
        <taxon>Spermatophyta</taxon>
        <taxon>Magnoliopsida</taxon>
        <taxon>Liliopsida</taxon>
        <taxon>Poales</taxon>
        <taxon>Poaceae</taxon>
        <taxon>BOP clade</taxon>
        <taxon>Oryzoideae</taxon>
        <taxon>Oryzeae</taxon>
        <taxon>Oryzinae</taxon>
        <taxon>Oryza</taxon>
        <taxon>Oryza sativa</taxon>
    </lineage>
</organism>
<reference evidence="3" key="1">
    <citation type="journal article" date="2005" name="Nature">
        <title>The map-based sequence of the rice genome.</title>
        <authorList>
            <consortium name="International rice genome sequencing project (IRGSP)"/>
            <person name="Matsumoto T."/>
            <person name="Wu J."/>
            <person name="Kanamori H."/>
            <person name="Katayose Y."/>
            <person name="Fujisawa M."/>
            <person name="Namiki N."/>
            <person name="Mizuno H."/>
            <person name="Yamamoto K."/>
            <person name="Antonio B.A."/>
            <person name="Baba T."/>
            <person name="Sakata K."/>
            <person name="Nagamura Y."/>
            <person name="Aoki H."/>
            <person name="Arikawa K."/>
            <person name="Arita K."/>
            <person name="Bito T."/>
            <person name="Chiden Y."/>
            <person name="Fujitsuka N."/>
            <person name="Fukunaka R."/>
            <person name="Hamada M."/>
            <person name="Harada C."/>
            <person name="Hayashi A."/>
            <person name="Hijishita S."/>
            <person name="Honda M."/>
            <person name="Hosokawa S."/>
            <person name="Ichikawa Y."/>
            <person name="Idonuma A."/>
            <person name="Iijima M."/>
            <person name="Ikeda M."/>
            <person name="Ikeno M."/>
            <person name="Ito K."/>
            <person name="Ito S."/>
            <person name="Ito T."/>
            <person name="Ito Y."/>
            <person name="Ito Y."/>
            <person name="Iwabuchi A."/>
            <person name="Kamiya K."/>
            <person name="Karasawa W."/>
            <person name="Kurita K."/>
            <person name="Katagiri S."/>
            <person name="Kikuta A."/>
            <person name="Kobayashi H."/>
            <person name="Kobayashi N."/>
            <person name="Machita K."/>
            <person name="Maehara T."/>
            <person name="Masukawa M."/>
            <person name="Mizubayashi T."/>
            <person name="Mukai Y."/>
            <person name="Nagasaki H."/>
            <person name="Nagata Y."/>
            <person name="Naito S."/>
            <person name="Nakashima M."/>
            <person name="Nakama Y."/>
            <person name="Nakamichi Y."/>
            <person name="Nakamura M."/>
            <person name="Meguro A."/>
            <person name="Negishi M."/>
            <person name="Ohta I."/>
            <person name="Ohta T."/>
            <person name="Okamoto M."/>
            <person name="Ono N."/>
            <person name="Saji S."/>
            <person name="Sakaguchi M."/>
            <person name="Sakai K."/>
            <person name="Shibata M."/>
            <person name="Shimokawa T."/>
            <person name="Song J."/>
            <person name="Takazaki Y."/>
            <person name="Terasawa K."/>
            <person name="Tsugane M."/>
            <person name="Tsuji K."/>
            <person name="Ueda S."/>
            <person name="Waki K."/>
            <person name="Yamagata H."/>
            <person name="Yamamoto M."/>
            <person name="Yamamoto S."/>
            <person name="Yamane H."/>
            <person name="Yoshiki S."/>
            <person name="Yoshihara R."/>
            <person name="Yukawa K."/>
            <person name="Zhong H."/>
            <person name="Yano M."/>
            <person name="Yuan Q."/>
            <person name="Ouyang S."/>
            <person name="Liu J."/>
            <person name="Jones K.M."/>
            <person name="Gansberger K."/>
            <person name="Moffat K."/>
            <person name="Hill J."/>
            <person name="Bera J."/>
            <person name="Fadrosh D."/>
            <person name="Jin S."/>
            <person name="Johri S."/>
            <person name="Kim M."/>
            <person name="Overton L."/>
            <person name="Reardon M."/>
            <person name="Tsitrin T."/>
            <person name="Vuong H."/>
            <person name="Weaver B."/>
            <person name="Ciecko A."/>
            <person name="Tallon L."/>
            <person name="Jackson J."/>
            <person name="Pai G."/>
            <person name="Aken S.V."/>
            <person name="Utterback T."/>
            <person name="Reidmuller S."/>
            <person name="Feldblyum T."/>
            <person name="Hsiao J."/>
            <person name="Zismann V."/>
            <person name="Iobst S."/>
            <person name="de Vazeille A.R."/>
            <person name="Buell C.R."/>
            <person name="Ying K."/>
            <person name="Li Y."/>
            <person name="Lu T."/>
            <person name="Huang Y."/>
            <person name="Zhao Q."/>
            <person name="Feng Q."/>
            <person name="Zhang L."/>
            <person name="Zhu J."/>
            <person name="Weng Q."/>
            <person name="Mu J."/>
            <person name="Lu Y."/>
            <person name="Fan D."/>
            <person name="Liu Y."/>
            <person name="Guan J."/>
            <person name="Zhang Y."/>
            <person name="Yu S."/>
            <person name="Liu X."/>
            <person name="Zhang Y."/>
            <person name="Hong G."/>
            <person name="Han B."/>
            <person name="Choisne N."/>
            <person name="Demange N."/>
            <person name="Orjeda G."/>
            <person name="Samain S."/>
            <person name="Cattolico L."/>
            <person name="Pelletier E."/>
            <person name="Couloux A."/>
            <person name="Segurens B."/>
            <person name="Wincker P."/>
            <person name="D'Hont A."/>
            <person name="Scarpelli C."/>
            <person name="Weissenbach J."/>
            <person name="Salanoubat M."/>
            <person name="Quetier F."/>
            <person name="Yu Y."/>
            <person name="Kim H.R."/>
            <person name="Rambo T."/>
            <person name="Currie J."/>
            <person name="Collura K."/>
            <person name="Luo M."/>
            <person name="Yang T."/>
            <person name="Ammiraju J.S.S."/>
            <person name="Engler F."/>
            <person name="Soderlund C."/>
            <person name="Wing R.A."/>
            <person name="Palmer L.E."/>
            <person name="de la Bastide M."/>
            <person name="Spiegel L."/>
            <person name="Nascimento L."/>
            <person name="Zutavern T."/>
            <person name="O'Shaughnessy A."/>
            <person name="Dike S."/>
            <person name="Dedhia N."/>
            <person name="Preston R."/>
            <person name="Balija V."/>
            <person name="McCombie W.R."/>
            <person name="Chow T."/>
            <person name="Chen H."/>
            <person name="Chung M."/>
            <person name="Chen C."/>
            <person name="Shaw J."/>
            <person name="Wu H."/>
            <person name="Hsiao K."/>
            <person name="Chao Y."/>
            <person name="Chu M."/>
            <person name="Cheng C."/>
            <person name="Hour A."/>
            <person name="Lee P."/>
            <person name="Lin S."/>
            <person name="Lin Y."/>
            <person name="Liou J."/>
            <person name="Liu S."/>
            <person name="Hsing Y."/>
            <person name="Raghuvanshi S."/>
            <person name="Mohanty A."/>
            <person name="Bharti A.K."/>
            <person name="Gaur A."/>
            <person name="Gupta V."/>
            <person name="Kumar D."/>
            <person name="Ravi V."/>
            <person name="Vij S."/>
            <person name="Kapur A."/>
            <person name="Khurana P."/>
            <person name="Khurana P."/>
            <person name="Khurana J.P."/>
            <person name="Tyagi A.K."/>
            <person name="Gaikwad K."/>
            <person name="Singh A."/>
            <person name="Dalal V."/>
            <person name="Srivastava S."/>
            <person name="Dixit A."/>
            <person name="Pal A.K."/>
            <person name="Ghazi I.A."/>
            <person name="Yadav M."/>
            <person name="Pandit A."/>
            <person name="Bhargava A."/>
            <person name="Sureshbabu K."/>
            <person name="Batra K."/>
            <person name="Sharma T.R."/>
            <person name="Mohapatra T."/>
            <person name="Singh N.K."/>
            <person name="Messing J."/>
            <person name="Nelson A.B."/>
            <person name="Fuks G."/>
            <person name="Kavchok S."/>
            <person name="Keizer G."/>
            <person name="Linton E."/>
            <person name="Llaca V."/>
            <person name="Song R."/>
            <person name="Tanyolac B."/>
            <person name="Young S."/>
            <person name="Ho-Il K."/>
            <person name="Hahn J.H."/>
            <person name="Sangsakoo G."/>
            <person name="Vanavichit A."/>
            <person name="de Mattos Luiz.A.T."/>
            <person name="Zimmer P.D."/>
            <person name="Malone G."/>
            <person name="Dellagostin O."/>
            <person name="de Oliveira A.C."/>
            <person name="Bevan M."/>
            <person name="Bancroft I."/>
            <person name="Minx P."/>
            <person name="Cordum H."/>
            <person name="Wilson R."/>
            <person name="Cheng Z."/>
            <person name="Jin W."/>
            <person name="Jiang J."/>
            <person name="Leong S.A."/>
            <person name="Iwama H."/>
            <person name="Gojobori T."/>
            <person name="Itoh T."/>
            <person name="Niimura Y."/>
            <person name="Fujii Y."/>
            <person name="Habara T."/>
            <person name="Sakai H."/>
            <person name="Sato Y."/>
            <person name="Wilson G."/>
            <person name="Kumar K."/>
            <person name="McCouch S."/>
            <person name="Juretic N."/>
            <person name="Hoen D."/>
            <person name="Wright S."/>
            <person name="Bruskiewich R."/>
            <person name="Bureau T."/>
            <person name="Miyao A."/>
            <person name="Hirochika H."/>
            <person name="Nishikawa T."/>
            <person name="Kadowaki K."/>
            <person name="Sugiura M."/>
            <person name="Burr B."/>
            <person name="Sasaki T."/>
        </authorList>
    </citation>
    <scope>NUCLEOTIDE SEQUENCE [LARGE SCALE GENOMIC DNA]</scope>
    <source>
        <strain evidence="3">cv. Nipponbare</strain>
    </source>
</reference>
<feature type="transmembrane region" description="Helical" evidence="1">
    <location>
        <begin position="44"/>
        <end position="61"/>
    </location>
</feature>
<protein>
    <submittedName>
        <fullName evidence="2">Os12g0480300 protein</fullName>
    </submittedName>
</protein>
<dbReference type="Proteomes" id="UP000059680">
    <property type="component" value="Chromosome 12"/>
</dbReference>
<keyword evidence="1" id="KW-0472">Membrane</keyword>
<evidence type="ECO:0000313" key="2">
    <source>
        <dbReference type="EMBL" id="BAT17140.1"/>
    </source>
</evidence>
<keyword evidence="1" id="KW-0812">Transmembrane</keyword>
<reference evidence="2 3" key="3">
    <citation type="journal article" date="2013" name="Rice">
        <title>Improvement of the Oryza sativa Nipponbare reference genome using next generation sequence and optical map data.</title>
        <authorList>
            <person name="Kawahara Y."/>
            <person name="de la Bastide M."/>
            <person name="Hamilton J.P."/>
            <person name="Kanamori H."/>
            <person name="McCombie W.R."/>
            <person name="Ouyang S."/>
            <person name="Schwartz D.C."/>
            <person name="Tanaka T."/>
            <person name="Wu J."/>
            <person name="Zhou S."/>
            <person name="Childs K.L."/>
            <person name="Davidson R.M."/>
            <person name="Lin H."/>
            <person name="Quesada-Ocampo L."/>
            <person name="Vaillancourt B."/>
            <person name="Sakai H."/>
            <person name="Lee S.S."/>
            <person name="Kim J."/>
            <person name="Numa H."/>
            <person name="Itoh T."/>
            <person name="Buell C.R."/>
            <person name="Matsumoto T."/>
        </authorList>
    </citation>
    <scope>NUCLEOTIDE SEQUENCE [LARGE SCALE GENOMIC DNA]</scope>
    <source>
        <strain evidence="3">cv. Nipponbare</strain>
    </source>
</reference>
<reference evidence="2 3" key="2">
    <citation type="journal article" date="2013" name="Plant Cell Physiol.">
        <title>Rice Annotation Project Database (RAP-DB): an integrative and interactive database for rice genomics.</title>
        <authorList>
            <person name="Sakai H."/>
            <person name="Lee S.S."/>
            <person name="Tanaka T."/>
            <person name="Numa H."/>
            <person name="Kim J."/>
            <person name="Kawahara Y."/>
            <person name="Wakimoto H."/>
            <person name="Yang C.C."/>
            <person name="Iwamoto M."/>
            <person name="Abe T."/>
            <person name="Yamada Y."/>
            <person name="Muto A."/>
            <person name="Inokuchi H."/>
            <person name="Ikemura T."/>
            <person name="Matsumoto T."/>
            <person name="Sasaki T."/>
            <person name="Itoh T."/>
        </authorList>
    </citation>
    <scope>NUCLEOTIDE SEQUENCE [LARGE SCALE GENOMIC DNA]</scope>
    <source>
        <strain evidence="3">cv. Nipponbare</strain>
    </source>
</reference>
<proteinExistence type="predicted"/>
<evidence type="ECO:0000256" key="1">
    <source>
        <dbReference type="SAM" id="Phobius"/>
    </source>
</evidence>
<keyword evidence="1" id="KW-1133">Transmembrane helix</keyword>
<accession>A0A0P0YA89</accession>
<dbReference type="EMBL" id="AP014968">
    <property type="protein sequence ID" value="BAT17140.1"/>
    <property type="molecule type" value="Genomic_DNA"/>
</dbReference>
<keyword evidence="3" id="KW-1185">Reference proteome</keyword>
<gene>
    <name evidence="2" type="ordered locus">Os12g0480300</name>
    <name evidence="2" type="ORF">OSNPB_120480300</name>
</gene>
<dbReference type="InParanoid" id="A0A0P0YA89"/>
<dbReference type="AlphaFoldDB" id="A0A0P0YA89"/>